<comment type="caution">
    <text evidence="1">The sequence shown here is derived from an EMBL/GenBank/DDBJ whole genome shotgun (WGS) entry which is preliminary data.</text>
</comment>
<reference evidence="1 2" key="1">
    <citation type="submission" date="2023-08" db="EMBL/GenBank/DDBJ databases">
        <title>A Necator americanus chromosomal reference genome.</title>
        <authorList>
            <person name="Ilik V."/>
            <person name="Petrzelkova K.J."/>
            <person name="Pardy F."/>
            <person name="Fuh T."/>
            <person name="Niatou-Singa F.S."/>
            <person name="Gouil Q."/>
            <person name="Baker L."/>
            <person name="Ritchie M.E."/>
            <person name="Jex A.R."/>
            <person name="Gazzola D."/>
            <person name="Li H."/>
            <person name="Toshio Fujiwara R."/>
            <person name="Zhan B."/>
            <person name="Aroian R.V."/>
            <person name="Pafco B."/>
            <person name="Schwarz E.M."/>
        </authorList>
    </citation>
    <scope>NUCLEOTIDE SEQUENCE [LARGE SCALE GENOMIC DNA]</scope>
    <source>
        <strain evidence="1 2">Aroian</strain>
        <tissue evidence="1">Whole animal</tissue>
    </source>
</reference>
<sequence>MNVLFKQLTRARQESFALVTTTKQKQTKSIRAEVDIDTDTQLCSAAMSGLRLNIHPETRPRSNGRA</sequence>
<proteinExistence type="predicted"/>
<dbReference type="EMBL" id="JAVFWL010000004">
    <property type="protein sequence ID" value="KAK6747954.1"/>
    <property type="molecule type" value="Genomic_DNA"/>
</dbReference>
<keyword evidence="2" id="KW-1185">Reference proteome</keyword>
<dbReference type="Proteomes" id="UP001303046">
    <property type="component" value="Unassembled WGS sequence"/>
</dbReference>
<evidence type="ECO:0000313" key="2">
    <source>
        <dbReference type="Proteomes" id="UP001303046"/>
    </source>
</evidence>
<organism evidence="1 2">
    <name type="scientific">Necator americanus</name>
    <name type="common">Human hookworm</name>
    <dbReference type="NCBI Taxonomy" id="51031"/>
    <lineage>
        <taxon>Eukaryota</taxon>
        <taxon>Metazoa</taxon>
        <taxon>Ecdysozoa</taxon>
        <taxon>Nematoda</taxon>
        <taxon>Chromadorea</taxon>
        <taxon>Rhabditida</taxon>
        <taxon>Rhabditina</taxon>
        <taxon>Rhabditomorpha</taxon>
        <taxon>Strongyloidea</taxon>
        <taxon>Ancylostomatidae</taxon>
        <taxon>Bunostominae</taxon>
        <taxon>Necator</taxon>
    </lineage>
</organism>
<protein>
    <submittedName>
        <fullName evidence="1">Uncharacterized protein</fullName>
    </submittedName>
</protein>
<evidence type="ECO:0000313" key="1">
    <source>
        <dbReference type="EMBL" id="KAK6747954.1"/>
    </source>
</evidence>
<accession>A0ABR1DBW6</accession>
<name>A0ABR1DBW6_NECAM</name>
<gene>
    <name evidence="1" type="primary">Necator_chrIV.g14186</name>
    <name evidence="1" type="ORF">RB195_000892</name>
</gene>